<feature type="transmembrane region" description="Helical" evidence="1">
    <location>
        <begin position="185"/>
        <end position="204"/>
    </location>
</feature>
<keyword evidence="1" id="KW-0472">Membrane</keyword>
<dbReference type="EMBL" id="EU293891">
    <property type="protein sequence ID" value="ABX59343.1"/>
    <property type="molecule type" value="Genomic_DNA"/>
</dbReference>
<geneLocation type="mitochondrion" evidence="2"/>
<gene>
    <name evidence="2" type="primary">nad2</name>
</gene>
<evidence type="ECO:0000256" key="1">
    <source>
        <dbReference type="SAM" id="Phobius"/>
    </source>
</evidence>
<organism evidence="2">
    <name type="scientific">Gyrodactylus derjavinoides</name>
    <dbReference type="NCBI Taxonomy" id="368976"/>
    <lineage>
        <taxon>Eukaryota</taxon>
        <taxon>Metazoa</taxon>
        <taxon>Spiralia</taxon>
        <taxon>Lophotrochozoa</taxon>
        <taxon>Platyhelminthes</taxon>
        <taxon>Monogenea</taxon>
        <taxon>Monopisthocotylea</taxon>
        <taxon>Gyrodactylidea</taxon>
        <taxon>Gyrodactylidae</taxon>
        <taxon>Gyrodactylus</taxon>
    </lineage>
</organism>
<keyword evidence="2" id="KW-0496">Mitochondrion</keyword>
<accession>B3FNP1</accession>
<keyword evidence="1" id="KW-0812">Transmembrane</keyword>
<proteinExistence type="predicted"/>
<protein>
    <submittedName>
        <fullName evidence="2">NADH dehydrogenase subunit 2</fullName>
    </submittedName>
</protein>
<reference evidence="2" key="1">
    <citation type="journal article" date="2008" name="Gene">
        <title>The mitochondrial genome of Gyrodactylus derjavinoides (Platyhelminthes: Monogenea)--a mitogenomic approach for Gyrodactylus species and strain identification.</title>
        <authorList>
            <person name="Huyse T."/>
            <person name="Buchmann K."/>
            <person name="Littlewood D.T."/>
        </authorList>
    </citation>
    <scope>NUCLEOTIDE SEQUENCE</scope>
</reference>
<dbReference type="AlphaFoldDB" id="B3FNP1"/>
<feature type="transmembrane region" description="Helical" evidence="1">
    <location>
        <begin position="224"/>
        <end position="248"/>
    </location>
</feature>
<feature type="transmembrane region" description="Helical" evidence="1">
    <location>
        <begin position="54"/>
        <end position="75"/>
    </location>
</feature>
<keyword evidence="1" id="KW-1133">Transmembrane helix</keyword>
<feature type="transmembrane region" description="Helical" evidence="1">
    <location>
        <begin position="255"/>
        <end position="278"/>
    </location>
</feature>
<name>B3FNP1_9PLAT</name>
<feature type="transmembrane region" description="Helical" evidence="1">
    <location>
        <begin position="160"/>
        <end position="180"/>
    </location>
</feature>
<sequence>MIINLFNLISIIIISLCLLTSMMSCSILILWVMIEVSGFCLIYMFLSCDTNSNISFSSFLFYLVNGISSILIVSGSFLESSLLIEFGLCSKFFIFPFSVILFYIFNNVSWSVIFVIGSMFKVFIVGLGSIVNIIVGWELIVGTILTCMFFIVFINLNIKGLWFILNLSSSIVLFIGCTLLNNSGIFFLLLTYLMLSLVNVYLLSSLDTINNTYVSTGNSITISYLVFLVGFPVSFNLIYKILSGILVINISSSPLLLLWGVYIVLETGLLFLYFSSIISNLKSIY</sequence>
<feature type="transmembrane region" description="Helical" evidence="1">
    <location>
        <begin position="110"/>
        <end position="127"/>
    </location>
</feature>
<feature type="transmembrane region" description="Helical" evidence="1">
    <location>
        <begin position="82"/>
        <end position="104"/>
    </location>
</feature>
<evidence type="ECO:0000313" key="2">
    <source>
        <dbReference type="EMBL" id="ABX59343.1"/>
    </source>
</evidence>
<feature type="transmembrane region" description="Helical" evidence="1">
    <location>
        <begin position="134"/>
        <end position="154"/>
    </location>
</feature>